<evidence type="ECO:0000256" key="2">
    <source>
        <dbReference type="ARBA" id="ARBA00022490"/>
    </source>
</evidence>
<dbReference type="SMART" id="SM00054">
    <property type="entry name" value="EFh"/>
    <property type="match status" value="2"/>
</dbReference>
<keyword evidence="5" id="KW-0106">Calcium</keyword>
<accession>A0ABQ9WY02</accession>
<dbReference type="InterPro" id="IPR018247">
    <property type="entry name" value="EF_Hand_1_Ca_BS"/>
</dbReference>
<dbReference type="Gene3D" id="1.10.238.10">
    <property type="entry name" value="EF-hand"/>
    <property type="match status" value="1"/>
</dbReference>
<evidence type="ECO:0000256" key="3">
    <source>
        <dbReference type="ARBA" id="ARBA00022723"/>
    </source>
</evidence>
<evidence type="ECO:0000313" key="7">
    <source>
        <dbReference type="EMBL" id="KAK2944347.1"/>
    </source>
</evidence>
<evidence type="ECO:0000313" key="8">
    <source>
        <dbReference type="Proteomes" id="UP001281761"/>
    </source>
</evidence>
<organism evidence="7 8">
    <name type="scientific">Blattamonas nauphoetae</name>
    <dbReference type="NCBI Taxonomy" id="2049346"/>
    <lineage>
        <taxon>Eukaryota</taxon>
        <taxon>Metamonada</taxon>
        <taxon>Preaxostyla</taxon>
        <taxon>Oxymonadida</taxon>
        <taxon>Blattamonas</taxon>
    </lineage>
</organism>
<reference evidence="7 8" key="1">
    <citation type="journal article" date="2022" name="bioRxiv">
        <title>Genomics of Preaxostyla Flagellates Illuminates Evolutionary Transitions and the Path Towards Mitochondrial Loss.</title>
        <authorList>
            <person name="Novak L.V.F."/>
            <person name="Treitli S.C."/>
            <person name="Pyrih J."/>
            <person name="Halakuc P."/>
            <person name="Pipaliya S.V."/>
            <person name="Vacek V."/>
            <person name="Brzon O."/>
            <person name="Soukal P."/>
            <person name="Eme L."/>
            <person name="Dacks J.B."/>
            <person name="Karnkowska A."/>
            <person name="Elias M."/>
            <person name="Hampl V."/>
        </authorList>
    </citation>
    <scope>NUCLEOTIDE SEQUENCE [LARGE SCALE GENOMIC DNA]</scope>
    <source>
        <strain evidence="7">NAU3</strain>
        <tissue evidence="7">Gut</tissue>
    </source>
</reference>
<keyword evidence="8" id="KW-1185">Reference proteome</keyword>
<protein>
    <recommendedName>
        <fullName evidence="6">EF-hand domain-containing protein</fullName>
    </recommendedName>
</protein>
<dbReference type="Pfam" id="PF13499">
    <property type="entry name" value="EF-hand_7"/>
    <property type="match status" value="1"/>
</dbReference>
<dbReference type="Proteomes" id="UP001281761">
    <property type="component" value="Unassembled WGS sequence"/>
</dbReference>
<gene>
    <name evidence="7" type="ORF">BLNAU_20741</name>
</gene>
<dbReference type="PANTHER" id="PTHR46212">
    <property type="entry name" value="PEFLIN"/>
    <property type="match status" value="1"/>
</dbReference>
<dbReference type="CDD" id="cd00051">
    <property type="entry name" value="EFh"/>
    <property type="match status" value="1"/>
</dbReference>
<name>A0ABQ9WY02_9EUKA</name>
<evidence type="ECO:0000259" key="6">
    <source>
        <dbReference type="PROSITE" id="PS50222"/>
    </source>
</evidence>
<evidence type="ECO:0000256" key="4">
    <source>
        <dbReference type="ARBA" id="ARBA00022737"/>
    </source>
</evidence>
<dbReference type="PROSITE" id="PS00018">
    <property type="entry name" value="EF_HAND_1"/>
    <property type="match status" value="2"/>
</dbReference>
<dbReference type="InterPro" id="IPR011992">
    <property type="entry name" value="EF-hand-dom_pair"/>
</dbReference>
<comment type="caution">
    <text evidence="7">The sequence shown here is derived from an EMBL/GenBank/DDBJ whole genome shotgun (WGS) entry which is preliminary data.</text>
</comment>
<keyword evidence="2" id="KW-0963">Cytoplasm</keyword>
<dbReference type="InterPro" id="IPR051426">
    <property type="entry name" value="Peflin/Sorcin_CaBP"/>
</dbReference>
<evidence type="ECO:0000256" key="1">
    <source>
        <dbReference type="ARBA" id="ARBA00004496"/>
    </source>
</evidence>
<proteinExistence type="predicted"/>
<evidence type="ECO:0000256" key="5">
    <source>
        <dbReference type="ARBA" id="ARBA00022837"/>
    </source>
</evidence>
<dbReference type="EMBL" id="JARBJD010000303">
    <property type="protein sequence ID" value="KAK2944347.1"/>
    <property type="molecule type" value="Genomic_DNA"/>
</dbReference>
<keyword evidence="4" id="KW-0677">Repeat</keyword>
<dbReference type="PANTHER" id="PTHR46212:SF3">
    <property type="entry name" value="GH27120P"/>
    <property type="match status" value="1"/>
</dbReference>
<feature type="domain" description="EF-hand" evidence="6">
    <location>
        <begin position="11"/>
        <end position="46"/>
    </location>
</feature>
<keyword evidence="3" id="KW-0479">Metal-binding</keyword>
<dbReference type="PROSITE" id="PS50222">
    <property type="entry name" value="EF_HAND_2"/>
    <property type="match status" value="2"/>
</dbReference>
<dbReference type="SUPFAM" id="SSF47473">
    <property type="entry name" value="EF-hand"/>
    <property type="match status" value="1"/>
</dbReference>
<sequence length="83" mass="9379">MPPKTQSIRPNELAIIRQVFDNIDTDNSGTIEVAELAAAMKQIVPDATDEEIDEIFAQTDLDRNGTIEFEEFVKIIQTWLEDA</sequence>
<feature type="domain" description="EF-hand" evidence="6">
    <location>
        <begin position="47"/>
        <end position="82"/>
    </location>
</feature>
<dbReference type="InterPro" id="IPR002048">
    <property type="entry name" value="EF_hand_dom"/>
</dbReference>
<comment type="subcellular location">
    <subcellularLocation>
        <location evidence="1">Cytoplasm</location>
    </subcellularLocation>
</comment>